<dbReference type="Proteomes" id="UP000218267">
    <property type="component" value="Chromosome"/>
</dbReference>
<reference evidence="5" key="2">
    <citation type="journal article" date="2020" name="Antonie Van Leeuwenhoek">
        <title>Labilibaculum antarcticum sp. nov., a novel facultative anaerobic, psychrotorelant bacterium isolated from marine sediment of Antarctica.</title>
        <authorList>
            <person name="Watanabe M."/>
            <person name="Kojima H."/>
            <person name="Fukui M."/>
        </authorList>
    </citation>
    <scope>NUCLEOTIDE SEQUENCE [LARGE SCALE GENOMIC DNA]</scope>
    <source>
        <strain evidence="5">SPP2</strain>
    </source>
</reference>
<dbReference type="SUPFAM" id="SSF53720">
    <property type="entry name" value="ALDH-like"/>
    <property type="match status" value="1"/>
</dbReference>
<evidence type="ECO:0000313" key="4">
    <source>
        <dbReference type="EMBL" id="BAX80795.1"/>
    </source>
</evidence>
<dbReference type="AlphaFoldDB" id="A0A1Y1CKC2"/>
<evidence type="ECO:0000259" key="3">
    <source>
        <dbReference type="Pfam" id="PF00171"/>
    </source>
</evidence>
<evidence type="ECO:0000313" key="5">
    <source>
        <dbReference type="Proteomes" id="UP000218267"/>
    </source>
</evidence>
<dbReference type="CDD" id="cd07148">
    <property type="entry name" value="ALDH_RL0313"/>
    <property type="match status" value="1"/>
</dbReference>
<dbReference type="Gene3D" id="3.40.605.10">
    <property type="entry name" value="Aldehyde Dehydrogenase, Chain A, domain 1"/>
    <property type="match status" value="1"/>
</dbReference>
<dbReference type="InterPro" id="IPR016162">
    <property type="entry name" value="Ald_DH_N"/>
</dbReference>
<comment type="similarity">
    <text evidence="1">Belongs to the aldehyde dehydrogenase family.</text>
</comment>
<feature type="domain" description="Aldehyde dehydrogenase" evidence="3">
    <location>
        <begin position="3"/>
        <end position="454"/>
    </location>
</feature>
<dbReference type="InterPro" id="IPR016163">
    <property type="entry name" value="Ald_DH_C"/>
</dbReference>
<dbReference type="PANTHER" id="PTHR42991">
    <property type="entry name" value="ALDEHYDE DEHYDROGENASE"/>
    <property type="match status" value="1"/>
</dbReference>
<sequence>MNTIKINSPFDGSLIQEIPLLDEHQVEEKLAKAYALFHDRSRWLQAHERIAILEKTKAIMQTRVEELTKIAASEGGKPYQDSKVEVLRAINGVQLAIEHIGQLKGEQIPMGTTAASINRWAFTLREPIGVVLSVSAFNHPLNLAVHQIIPAFAVGTPVIIKPASSTPLSAIELVKIMKEAGMPEDWAEVVLCNRQNAENMVKDSRINYLSFIGSAKVGWSMRSKLSPGTRCALEHGGSAPVIVEADADLSQTVPALAKGAFYHAGQVCVSVQRVYVHENIIEEFTSKLVLKANALIVGDPMDPKTEVGPLIQPYEVDRVEQWVNEAVAEGAKIMCGGNRISETCYQPTVLLNPNSKSKVSQHEVFGPVVCVYSYSKLQDAINRANSLPLAFQSAIFTSNLDVALDAVNQLNASAVMVNDHTAFRVDWMPFGGRDASGIGTGGIPYSMHEMTREKLMVIKSKVL</sequence>
<name>A0A1Y1CKC2_9BACT</name>
<gene>
    <name evidence="4" type="ORF">ALGA_2473</name>
</gene>
<dbReference type="KEGG" id="mbas:ALGA_2473"/>
<dbReference type="EMBL" id="AP018042">
    <property type="protein sequence ID" value="BAX80795.1"/>
    <property type="molecule type" value="Genomic_DNA"/>
</dbReference>
<organism evidence="4 5">
    <name type="scientific">Labilibaculum antarcticum</name>
    <dbReference type="NCBI Taxonomy" id="1717717"/>
    <lineage>
        <taxon>Bacteria</taxon>
        <taxon>Pseudomonadati</taxon>
        <taxon>Bacteroidota</taxon>
        <taxon>Bacteroidia</taxon>
        <taxon>Marinilabiliales</taxon>
        <taxon>Marinifilaceae</taxon>
        <taxon>Labilibaculum</taxon>
    </lineage>
</organism>
<evidence type="ECO:0000256" key="2">
    <source>
        <dbReference type="ARBA" id="ARBA00023002"/>
    </source>
</evidence>
<dbReference type="PANTHER" id="PTHR42991:SF1">
    <property type="entry name" value="ALDEHYDE DEHYDROGENASE"/>
    <property type="match status" value="1"/>
</dbReference>
<keyword evidence="2" id="KW-0560">Oxidoreductase</keyword>
<dbReference type="InterPro" id="IPR015590">
    <property type="entry name" value="Aldehyde_DH_dom"/>
</dbReference>
<dbReference type="RefSeq" id="WP_096429637.1">
    <property type="nucleotide sequence ID" value="NZ_AP018042.1"/>
</dbReference>
<dbReference type="Pfam" id="PF00171">
    <property type="entry name" value="Aldedh"/>
    <property type="match status" value="1"/>
</dbReference>
<dbReference type="InterPro" id="IPR051020">
    <property type="entry name" value="ALDH-related_metabolic_enz"/>
</dbReference>
<keyword evidence="5" id="KW-1185">Reference proteome</keyword>
<dbReference type="GO" id="GO:0008911">
    <property type="term" value="F:lactaldehyde dehydrogenase (NAD+) activity"/>
    <property type="evidence" value="ECO:0007669"/>
    <property type="project" value="TreeGrafter"/>
</dbReference>
<dbReference type="Gene3D" id="3.40.309.10">
    <property type="entry name" value="Aldehyde Dehydrogenase, Chain A, domain 2"/>
    <property type="match status" value="1"/>
</dbReference>
<reference evidence="4 5" key="1">
    <citation type="journal article" date="2018" name="Mar. Genomics">
        <title>Complete genome sequence of Marinifilaceae bacterium strain SPP2, isolated from the Antarctic marine sediment.</title>
        <authorList>
            <person name="Watanabe M."/>
            <person name="Kojima H."/>
            <person name="Fukui M."/>
        </authorList>
    </citation>
    <scope>NUCLEOTIDE SEQUENCE [LARGE SCALE GENOMIC DNA]</scope>
    <source>
        <strain evidence="4 5">SPP2</strain>
    </source>
</reference>
<dbReference type="OrthoDB" id="9762913at2"/>
<dbReference type="InterPro" id="IPR016161">
    <property type="entry name" value="Ald_DH/histidinol_DH"/>
</dbReference>
<protein>
    <submittedName>
        <fullName evidence="4">Aldehyde dehydrogenase</fullName>
    </submittedName>
</protein>
<evidence type="ECO:0000256" key="1">
    <source>
        <dbReference type="ARBA" id="ARBA00009986"/>
    </source>
</evidence>
<proteinExistence type="inferred from homology"/>
<accession>A0A1Y1CKC2</accession>